<comment type="caution">
    <text evidence="4">The sequence shown here is derived from an EMBL/GenBank/DDBJ whole genome shotgun (WGS) entry which is preliminary data.</text>
</comment>
<keyword evidence="1 2" id="KW-0597">Phosphoprotein</keyword>
<dbReference type="CDD" id="cd00156">
    <property type="entry name" value="REC"/>
    <property type="match status" value="1"/>
</dbReference>
<dbReference type="OrthoDB" id="5432534at2"/>
<dbReference type="Pfam" id="PF00072">
    <property type="entry name" value="Response_reg"/>
    <property type="match status" value="1"/>
</dbReference>
<protein>
    <submittedName>
        <fullName evidence="4">Response regulator</fullName>
    </submittedName>
</protein>
<dbReference type="InterPro" id="IPR011006">
    <property type="entry name" value="CheY-like_superfamily"/>
</dbReference>
<keyword evidence="5" id="KW-1185">Reference proteome</keyword>
<evidence type="ECO:0000256" key="2">
    <source>
        <dbReference type="PROSITE-ProRule" id="PRU00169"/>
    </source>
</evidence>
<evidence type="ECO:0000313" key="4">
    <source>
        <dbReference type="EMBL" id="RBQ04248.1"/>
    </source>
</evidence>
<gene>
    <name evidence="4" type="ORF">DRW42_18785</name>
</gene>
<dbReference type="Gene3D" id="3.40.50.2300">
    <property type="match status" value="1"/>
</dbReference>
<dbReference type="EMBL" id="QNQU01000017">
    <property type="protein sequence ID" value="RBQ04248.1"/>
    <property type="molecule type" value="Genomic_DNA"/>
</dbReference>
<accession>A0A366KRV9</accession>
<name>A0A366KRV9_9SPHI</name>
<dbReference type="PROSITE" id="PS50110">
    <property type="entry name" value="RESPONSE_REGULATORY"/>
    <property type="match status" value="1"/>
</dbReference>
<feature type="modified residue" description="4-aspartylphosphate" evidence="2">
    <location>
        <position position="53"/>
    </location>
</feature>
<dbReference type="RefSeq" id="WP_113950374.1">
    <property type="nucleotide sequence ID" value="NZ_QNQU01000017.1"/>
</dbReference>
<dbReference type="GO" id="GO:0000160">
    <property type="term" value="P:phosphorelay signal transduction system"/>
    <property type="evidence" value="ECO:0007669"/>
    <property type="project" value="InterPro"/>
</dbReference>
<dbReference type="AlphaFoldDB" id="A0A366KRV9"/>
<sequence length="122" mass="14013">MGKKICLLEDDEGIREIIEMILTDEHYEVYGFSNVKDFMAFEDKGSQDLYLLDVRLPDGSGLMVCDDLKNNESTKSIPIMMMSAHASLNEMKHTCKAEEFIAKPFDIFDLLKKVDQQLSKRN</sequence>
<evidence type="ECO:0000256" key="1">
    <source>
        <dbReference type="ARBA" id="ARBA00022553"/>
    </source>
</evidence>
<dbReference type="InterPro" id="IPR050595">
    <property type="entry name" value="Bact_response_regulator"/>
</dbReference>
<dbReference type="Proteomes" id="UP000252081">
    <property type="component" value="Unassembled WGS sequence"/>
</dbReference>
<evidence type="ECO:0000313" key="5">
    <source>
        <dbReference type="Proteomes" id="UP000252081"/>
    </source>
</evidence>
<organism evidence="4 5">
    <name type="scientific">Pedobacter miscanthi</name>
    <dbReference type="NCBI Taxonomy" id="2259170"/>
    <lineage>
        <taxon>Bacteria</taxon>
        <taxon>Pseudomonadati</taxon>
        <taxon>Bacteroidota</taxon>
        <taxon>Sphingobacteriia</taxon>
        <taxon>Sphingobacteriales</taxon>
        <taxon>Sphingobacteriaceae</taxon>
        <taxon>Pedobacter</taxon>
    </lineage>
</organism>
<evidence type="ECO:0000259" key="3">
    <source>
        <dbReference type="PROSITE" id="PS50110"/>
    </source>
</evidence>
<dbReference type="InterPro" id="IPR001789">
    <property type="entry name" value="Sig_transdc_resp-reg_receiver"/>
</dbReference>
<dbReference type="SMART" id="SM00448">
    <property type="entry name" value="REC"/>
    <property type="match status" value="1"/>
</dbReference>
<dbReference type="PANTHER" id="PTHR44591:SF3">
    <property type="entry name" value="RESPONSE REGULATORY DOMAIN-CONTAINING PROTEIN"/>
    <property type="match status" value="1"/>
</dbReference>
<reference evidence="4 5" key="1">
    <citation type="submission" date="2018-07" db="EMBL/GenBank/DDBJ databases">
        <title>A draft genome of a endophytic bacteria, a new species of Pedobacter.</title>
        <authorList>
            <person name="Zhang Z.D."/>
            <person name="Chen Z.J."/>
        </authorList>
    </citation>
    <scope>NUCLEOTIDE SEQUENCE [LARGE SCALE GENOMIC DNA]</scope>
    <source>
        <strain evidence="4 5">RS10</strain>
    </source>
</reference>
<dbReference type="SUPFAM" id="SSF52172">
    <property type="entry name" value="CheY-like"/>
    <property type="match status" value="1"/>
</dbReference>
<feature type="domain" description="Response regulatory" evidence="3">
    <location>
        <begin position="4"/>
        <end position="118"/>
    </location>
</feature>
<proteinExistence type="predicted"/>
<dbReference type="PANTHER" id="PTHR44591">
    <property type="entry name" value="STRESS RESPONSE REGULATOR PROTEIN 1"/>
    <property type="match status" value="1"/>
</dbReference>